<evidence type="ECO:0000259" key="8">
    <source>
        <dbReference type="SMART" id="SM01082"/>
    </source>
</evidence>
<keyword evidence="4" id="KW-0143">Chaperone</keyword>
<evidence type="ECO:0000256" key="5">
    <source>
        <dbReference type="ARBA" id="ARBA00023242"/>
    </source>
</evidence>
<evidence type="ECO:0000256" key="7">
    <source>
        <dbReference type="SAM" id="MobiDB-lite"/>
    </source>
</evidence>
<feature type="region of interest" description="Disordered" evidence="7">
    <location>
        <begin position="1"/>
        <end position="124"/>
    </location>
</feature>
<dbReference type="InterPro" id="IPR019098">
    <property type="entry name" value="Histone_chaperone_domain_CHZ"/>
</dbReference>
<sequence length="124" mass="13381">MASNQGSADPTAGGTETNPAQTVAEGKGKGKGKADPTQDVSMGEEDSSSDEETGAEDETKDEPEEDDEDNMEEIDTDNIISDGRRTRGKTIDFAEAAKNAGDELDDDDEEDDDDFEEKDEEMHD</sequence>
<evidence type="ECO:0000256" key="3">
    <source>
        <dbReference type="ARBA" id="ARBA00008057"/>
    </source>
</evidence>
<feature type="compositionally biased region" description="Polar residues" evidence="7">
    <location>
        <begin position="1"/>
        <end position="21"/>
    </location>
</feature>
<evidence type="ECO:0000256" key="2">
    <source>
        <dbReference type="ARBA" id="ARBA00004123"/>
    </source>
</evidence>
<reference evidence="9 10" key="1">
    <citation type="submission" date="2024-09" db="EMBL/GenBank/DDBJ databases">
        <title>Rethinking Asexuality: The Enigmatic Case of Functional Sexual Genes in Lepraria (Stereocaulaceae).</title>
        <authorList>
            <person name="Doellman M."/>
            <person name="Sun Y."/>
            <person name="Barcenas-Pena A."/>
            <person name="Lumbsch H.T."/>
            <person name="Grewe F."/>
        </authorList>
    </citation>
    <scope>NUCLEOTIDE SEQUENCE [LARGE SCALE GENOMIC DNA]</scope>
    <source>
        <strain evidence="9 10">Grewe 0041</strain>
    </source>
</reference>
<evidence type="ECO:0000256" key="4">
    <source>
        <dbReference type="ARBA" id="ARBA00023186"/>
    </source>
</evidence>
<comment type="subunit">
    <text evidence="6">Forms a heterotrimer with H2A.Z-H2B, stabilizing the association of the histone dimer. Also, with a lower affinity, forms a heterotrimer with H2A-H2B.</text>
</comment>
<protein>
    <recommendedName>
        <fullName evidence="8">Histone chaperone domain-containing protein</fullName>
    </recommendedName>
</protein>
<proteinExistence type="inferred from homology"/>
<comment type="similarity">
    <text evidence="3">Belongs to the CHZ1 family.</text>
</comment>
<dbReference type="Proteomes" id="UP001590951">
    <property type="component" value="Unassembled WGS sequence"/>
</dbReference>
<keyword evidence="10" id="KW-1185">Reference proteome</keyword>
<dbReference type="EMBL" id="JBHFEH010000015">
    <property type="protein sequence ID" value="KAL2054480.1"/>
    <property type="molecule type" value="Genomic_DNA"/>
</dbReference>
<dbReference type="Pfam" id="PF09649">
    <property type="entry name" value="CHZ"/>
    <property type="match status" value="1"/>
</dbReference>
<organism evidence="9 10">
    <name type="scientific">Lepraria finkii</name>
    <dbReference type="NCBI Taxonomy" id="1340010"/>
    <lineage>
        <taxon>Eukaryota</taxon>
        <taxon>Fungi</taxon>
        <taxon>Dikarya</taxon>
        <taxon>Ascomycota</taxon>
        <taxon>Pezizomycotina</taxon>
        <taxon>Lecanoromycetes</taxon>
        <taxon>OSLEUM clade</taxon>
        <taxon>Lecanoromycetidae</taxon>
        <taxon>Lecanorales</taxon>
        <taxon>Lecanorineae</taxon>
        <taxon>Stereocaulaceae</taxon>
        <taxon>Lepraria</taxon>
    </lineage>
</organism>
<evidence type="ECO:0000313" key="10">
    <source>
        <dbReference type="Proteomes" id="UP001590951"/>
    </source>
</evidence>
<feature type="compositionally biased region" description="Basic and acidic residues" evidence="7">
    <location>
        <begin position="82"/>
        <end position="92"/>
    </location>
</feature>
<comment type="function">
    <text evidence="1">Forms a chaperone-bound H2A.Z-H2B complex that acts as a source for SWR1 complex-dependent H2A to H2A.Z histone replacement in chromatin.</text>
</comment>
<gene>
    <name evidence="9" type="ORF">ABVK25_005228</name>
</gene>
<feature type="compositionally biased region" description="Acidic residues" evidence="7">
    <location>
        <begin position="42"/>
        <end position="76"/>
    </location>
</feature>
<dbReference type="SMART" id="SM01082">
    <property type="entry name" value="CHZ"/>
    <property type="match status" value="1"/>
</dbReference>
<accession>A0ABR4BA34</accession>
<name>A0ABR4BA34_9LECA</name>
<feature type="domain" description="Histone chaperone" evidence="8">
    <location>
        <begin position="65"/>
        <end position="102"/>
    </location>
</feature>
<comment type="caution">
    <text evidence="9">The sequence shown here is derived from an EMBL/GenBank/DDBJ whole genome shotgun (WGS) entry which is preliminary data.</text>
</comment>
<feature type="compositionally biased region" description="Basic and acidic residues" evidence="7">
    <location>
        <begin position="26"/>
        <end position="36"/>
    </location>
</feature>
<evidence type="ECO:0000256" key="1">
    <source>
        <dbReference type="ARBA" id="ARBA00002212"/>
    </source>
</evidence>
<evidence type="ECO:0000256" key="6">
    <source>
        <dbReference type="ARBA" id="ARBA00025877"/>
    </source>
</evidence>
<comment type="subcellular location">
    <subcellularLocation>
        <location evidence="2">Nucleus</location>
    </subcellularLocation>
</comment>
<evidence type="ECO:0000313" key="9">
    <source>
        <dbReference type="EMBL" id="KAL2054480.1"/>
    </source>
</evidence>
<feature type="compositionally biased region" description="Acidic residues" evidence="7">
    <location>
        <begin position="102"/>
        <end position="124"/>
    </location>
</feature>
<keyword evidence="5" id="KW-0539">Nucleus</keyword>